<dbReference type="CDD" id="cd00464">
    <property type="entry name" value="SK"/>
    <property type="match status" value="1"/>
</dbReference>
<accession>A0A8J3CRK1</accession>
<evidence type="ECO:0000256" key="10">
    <source>
        <dbReference type="ARBA" id="ARBA00048567"/>
    </source>
</evidence>
<dbReference type="PRINTS" id="PR01100">
    <property type="entry name" value="SHIKIMTKNASE"/>
</dbReference>
<dbReference type="RefSeq" id="WP_233354077.1">
    <property type="nucleotide sequence ID" value="NZ_BMZH01000006.1"/>
</dbReference>
<comment type="catalytic activity">
    <reaction evidence="10 11">
        <text>shikimate + ATP = 3-phosphoshikimate + ADP + H(+)</text>
        <dbReference type="Rhea" id="RHEA:13121"/>
        <dbReference type="ChEBI" id="CHEBI:15378"/>
        <dbReference type="ChEBI" id="CHEBI:30616"/>
        <dbReference type="ChEBI" id="CHEBI:36208"/>
        <dbReference type="ChEBI" id="CHEBI:145989"/>
        <dbReference type="ChEBI" id="CHEBI:456216"/>
        <dbReference type="EC" id="2.7.1.71"/>
    </reaction>
</comment>
<keyword evidence="11" id="KW-0963">Cytoplasm</keyword>
<dbReference type="PANTHER" id="PTHR21087">
    <property type="entry name" value="SHIKIMATE KINASE"/>
    <property type="match status" value="1"/>
</dbReference>
<gene>
    <name evidence="11 14" type="primary">aroK</name>
    <name evidence="14" type="ORF">GCM10009069_17860</name>
</gene>
<keyword evidence="4 11" id="KW-0028">Amino-acid biosynthesis</keyword>
<dbReference type="EC" id="2.7.1.71" evidence="3 11"/>
<feature type="binding site" evidence="11">
    <location>
        <position position="79"/>
    </location>
    <ligand>
        <name>substrate</name>
    </ligand>
</feature>
<dbReference type="AlphaFoldDB" id="A0A8J3CRK1"/>
<dbReference type="UniPathway" id="UPA00053">
    <property type="reaction ID" value="UER00088"/>
</dbReference>
<evidence type="ECO:0000256" key="2">
    <source>
        <dbReference type="ARBA" id="ARBA00006997"/>
    </source>
</evidence>
<evidence type="ECO:0000256" key="4">
    <source>
        <dbReference type="ARBA" id="ARBA00022605"/>
    </source>
</evidence>
<comment type="pathway">
    <text evidence="1 11">Metabolic intermediate biosynthesis; chorismate biosynthesis; chorismate from D-erythrose 4-phosphate and phosphoenolpyruvate: step 5/7.</text>
</comment>
<comment type="caution">
    <text evidence="11">Lacks conserved residue(s) required for the propagation of feature annotation.</text>
</comment>
<evidence type="ECO:0000313" key="15">
    <source>
        <dbReference type="Proteomes" id="UP000634004"/>
    </source>
</evidence>
<comment type="caution">
    <text evidence="14">The sequence shown here is derived from an EMBL/GenBank/DDBJ whole genome shotgun (WGS) entry which is preliminary data.</text>
</comment>
<evidence type="ECO:0000256" key="7">
    <source>
        <dbReference type="ARBA" id="ARBA00022777"/>
    </source>
</evidence>
<comment type="subcellular location">
    <subcellularLocation>
        <location evidence="11">Cytoplasm</location>
    </subcellularLocation>
</comment>
<feature type="binding site" evidence="11">
    <location>
        <position position="139"/>
    </location>
    <ligand>
        <name>ATP</name>
        <dbReference type="ChEBI" id="CHEBI:30616"/>
    </ligand>
</feature>
<feature type="binding site" evidence="11">
    <location>
        <position position="55"/>
    </location>
    <ligand>
        <name>substrate</name>
    </ligand>
</feature>
<evidence type="ECO:0000259" key="13">
    <source>
        <dbReference type="SMART" id="SM00382"/>
    </source>
</evidence>
<dbReference type="InterPro" id="IPR003593">
    <property type="entry name" value="AAA+_ATPase"/>
</dbReference>
<keyword evidence="9 11" id="KW-0057">Aromatic amino acid biosynthesis</keyword>
<sequence>MTDSRALSPEDTPPEDNTGTIRTRPIALVGLMGVGKTTVGRRLAKALDRDFYDSDEEIERASGRTVAGYFRDHGEAAFRNGERRVVERLIALPDIVLATGGGAFIHPTTHAILKDRAIVIWLKGDFETIMERVSRKNTRPLLQVPDPRARMRELMDERDPIYAQAHITIPVAKGPHMRTVGRVVRAIDSYIAKAEKKANSYD</sequence>
<keyword evidence="11" id="KW-0460">Magnesium</keyword>
<dbReference type="EMBL" id="BMZH01000006">
    <property type="protein sequence ID" value="GHA95286.1"/>
    <property type="molecule type" value="Genomic_DNA"/>
</dbReference>
<proteinExistence type="inferred from homology"/>
<dbReference type="GO" id="GO:0004765">
    <property type="term" value="F:shikimate kinase activity"/>
    <property type="evidence" value="ECO:0007669"/>
    <property type="project" value="UniProtKB-UniRule"/>
</dbReference>
<keyword evidence="11" id="KW-0479">Metal-binding</keyword>
<keyword evidence="6 11" id="KW-0547">Nucleotide-binding</keyword>
<feature type="domain" description="AAA+ ATPase" evidence="13">
    <location>
        <begin position="22"/>
        <end position="134"/>
    </location>
</feature>
<evidence type="ECO:0000256" key="11">
    <source>
        <dbReference type="HAMAP-Rule" id="MF_00109"/>
    </source>
</evidence>
<keyword evidence="15" id="KW-1185">Reference proteome</keyword>
<protein>
    <recommendedName>
        <fullName evidence="3 11">Shikimate kinase</fullName>
        <shortName evidence="11">SK</shortName>
        <ecNumber evidence="3 11">2.7.1.71</ecNumber>
    </recommendedName>
</protein>
<dbReference type="InterPro" id="IPR000623">
    <property type="entry name" value="Shikimate_kinase/TSH1"/>
</dbReference>
<dbReference type="NCBIfam" id="NF010552">
    <property type="entry name" value="PRK13946.1"/>
    <property type="match status" value="1"/>
</dbReference>
<feature type="binding site" evidence="11">
    <location>
        <begin position="33"/>
        <end position="38"/>
    </location>
    <ligand>
        <name>ATP</name>
        <dbReference type="ChEBI" id="CHEBI:30616"/>
    </ligand>
</feature>
<dbReference type="SUPFAM" id="SSF52540">
    <property type="entry name" value="P-loop containing nucleoside triphosphate hydrolases"/>
    <property type="match status" value="1"/>
</dbReference>
<organism evidence="14 15">
    <name type="scientific">Algimonas arctica</name>
    <dbReference type="NCBI Taxonomy" id="1479486"/>
    <lineage>
        <taxon>Bacteria</taxon>
        <taxon>Pseudomonadati</taxon>
        <taxon>Pseudomonadota</taxon>
        <taxon>Alphaproteobacteria</taxon>
        <taxon>Maricaulales</taxon>
        <taxon>Robiginitomaculaceae</taxon>
        <taxon>Algimonas</taxon>
    </lineage>
</organism>
<dbReference type="Proteomes" id="UP000634004">
    <property type="component" value="Unassembled WGS sequence"/>
</dbReference>
<dbReference type="SMART" id="SM00382">
    <property type="entry name" value="AAA"/>
    <property type="match status" value="1"/>
</dbReference>
<comment type="similarity">
    <text evidence="2 11">Belongs to the shikimate kinase family.</text>
</comment>
<feature type="binding site" evidence="11">
    <location>
        <position position="37"/>
    </location>
    <ligand>
        <name>Mg(2+)</name>
        <dbReference type="ChEBI" id="CHEBI:18420"/>
    </ligand>
</feature>
<evidence type="ECO:0000256" key="3">
    <source>
        <dbReference type="ARBA" id="ARBA00012154"/>
    </source>
</evidence>
<dbReference type="Pfam" id="PF01202">
    <property type="entry name" value="SKI"/>
    <property type="match status" value="1"/>
</dbReference>
<dbReference type="GO" id="GO:0005829">
    <property type="term" value="C:cytosol"/>
    <property type="evidence" value="ECO:0007669"/>
    <property type="project" value="TreeGrafter"/>
</dbReference>
<comment type="subunit">
    <text evidence="11">Monomer.</text>
</comment>
<feature type="binding site" evidence="11">
    <location>
        <position position="158"/>
    </location>
    <ligand>
        <name>substrate</name>
    </ligand>
</feature>
<comment type="function">
    <text evidence="11">Catalyzes the specific phosphorylation of the 3-hydroxyl group of shikimic acid using ATP as a cosubstrate.</text>
</comment>
<dbReference type="InterPro" id="IPR031322">
    <property type="entry name" value="Shikimate/glucono_kinase"/>
</dbReference>
<evidence type="ECO:0000256" key="5">
    <source>
        <dbReference type="ARBA" id="ARBA00022679"/>
    </source>
</evidence>
<keyword evidence="5 11" id="KW-0808">Transferase</keyword>
<comment type="cofactor">
    <cofactor evidence="11">
        <name>Mg(2+)</name>
        <dbReference type="ChEBI" id="CHEBI:18420"/>
    </cofactor>
    <text evidence="11">Binds 1 Mg(2+) ion per subunit.</text>
</comment>
<reference evidence="14" key="1">
    <citation type="journal article" date="2014" name="Int. J. Syst. Evol. Microbiol.">
        <title>Complete genome sequence of Corynebacterium casei LMG S-19264T (=DSM 44701T), isolated from a smear-ripened cheese.</title>
        <authorList>
            <consortium name="US DOE Joint Genome Institute (JGI-PGF)"/>
            <person name="Walter F."/>
            <person name="Albersmeier A."/>
            <person name="Kalinowski J."/>
            <person name="Ruckert C."/>
        </authorList>
    </citation>
    <scope>NUCLEOTIDE SEQUENCE</scope>
    <source>
        <strain evidence="14">KCTC 32513</strain>
    </source>
</reference>
<dbReference type="InterPro" id="IPR027417">
    <property type="entry name" value="P-loop_NTPase"/>
</dbReference>
<reference evidence="14" key="2">
    <citation type="submission" date="2020-09" db="EMBL/GenBank/DDBJ databases">
        <authorList>
            <person name="Sun Q."/>
            <person name="Kim S."/>
        </authorList>
    </citation>
    <scope>NUCLEOTIDE SEQUENCE</scope>
    <source>
        <strain evidence="14">KCTC 32513</strain>
    </source>
</reference>
<name>A0A8J3CRK1_9PROT</name>
<dbReference type="GO" id="GO:0000287">
    <property type="term" value="F:magnesium ion binding"/>
    <property type="evidence" value="ECO:0007669"/>
    <property type="project" value="UniProtKB-UniRule"/>
</dbReference>
<dbReference type="HAMAP" id="MF_00109">
    <property type="entry name" value="Shikimate_kinase"/>
    <property type="match status" value="1"/>
</dbReference>
<evidence type="ECO:0000256" key="6">
    <source>
        <dbReference type="ARBA" id="ARBA00022741"/>
    </source>
</evidence>
<dbReference type="Gene3D" id="3.40.50.300">
    <property type="entry name" value="P-loop containing nucleotide triphosphate hydrolases"/>
    <property type="match status" value="1"/>
</dbReference>
<feature type="region of interest" description="Disordered" evidence="12">
    <location>
        <begin position="1"/>
        <end position="21"/>
    </location>
</feature>
<evidence type="ECO:0000313" key="14">
    <source>
        <dbReference type="EMBL" id="GHA95286.1"/>
    </source>
</evidence>
<evidence type="ECO:0000256" key="1">
    <source>
        <dbReference type="ARBA" id="ARBA00004842"/>
    </source>
</evidence>
<evidence type="ECO:0000256" key="12">
    <source>
        <dbReference type="SAM" id="MobiDB-lite"/>
    </source>
</evidence>
<keyword evidence="7 11" id="KW-0418">Kinase</keyword>
<dbReference type="GO" id="GO:0009073">
    <property type="term" value="P:aromatic amino acid family biosynthetic process"/>
    <property type="evidence" value="ECO:0007669"/>
    <property type="project" value="UniProtKB-KW"/>
</dbReference>
<dbReference type="GO" id="GO:0005524">
    <property type="term" value="F:ATP binding"/>
    <property type="evidence" value="ECO:0007669"/>
    <property type="project" value="UniProtKB-UniRule"/>
</dbReference>
<dbReference type="GO" id="GO:0008652">
    <property type="term" value="P:amino acid biosynthetic process"/>
    <property type="evidence" value="ECO:0007669"/>
    <property type="project" value="UniProtKB-KW"/>
</dbReference>
<dbReference type="PROSITE" id="PS01128">
    <property type="entry name" value="SHIKIMATE_KINASE"/>
    <property type="match status" value="1"/>
</dbReference>
<evidence type="ECO:0000256" key="8">
    <source>
        <dbReference type="ARBA" id="ARBA00022840"/>
    </source>
</evidence>
<dbReference type="PANTHER" id="PTHR21087:SF16">
    <property type="entry name" value="SHIKIMATE KINASE 1, CHLOROPLASTIC"/>
    <property type="match status" value="1"/>
</dbReference>
<keyword evidence="8 11" id="KW-0067">ATP-binding</keyword>
<feature type="binding site" evidence="11">
    <location>
        <position position="101"/>
    </location>
    <ligand>
        <name>substrate</name>
    </ligand>
</feature>
<dbReference type="GO" id="GO:0009423">
    <property type="term" value="P:chorismate biosynthetic process"/>
    <property type="evidence" value="ECO:0007669"/>
    <property type="project" value="UniProtKB-UniRule"/>
</dbReference>
<evidence type="ECO:0000256" key="9">
    <source>
        <dbReference type="ARBA" id="ARBA00023141"/>
    </source>
</evidence>
<dbReference type="InterPro" id="IPR023000">
    <property type="entry name" value="Shikimate_kinase_CS"/>
</dbReference>